<dbReference type="PANTHER" id="PTHR43744:SF8">
    <property type="entry name" value="SN-GLYCEROL-3-PHOSPHATE TRANSPORT SYSTEM PERMEASE PROTEIN UGPE"/>
    <property type="match status" value="1"/>
</dbReference>
<evidence type="ECO:0000259" key="8">
    <source>
        <dbReference type="PROSITE" id="PS50928"/>
    </source>
</evidence>
<comment type="caution">
    <text evidence="9">The sequence shown here is derived from an EMBL/GenBank/DDBJ whole genome shotgun (WGS) entry which is preliminary data.</text>
</comment>
<evidence type="ECO:0000256" key="5">
    <source>
        <dbReference type="ARBA" id="ARBA00022989"/>
    </source>
</evidence>
<keyword evidence="3" id="KW-1003">Cell membrane</keyword>
<keyword evidence="2 7" id="KW-0813">Transport</keyword>
<evidence type="ECO:0000256" key="6">
    <source>
        <dbReference type="ARBA" id="ARBA00023136"/>
    </source>
</evidence>
<dbReference type="Proteomes" id="UP000615455">
    <property type="component" value="Unassembled WGS sequence"/>
</dbReference>
<feature type="transmembrane region" description="Helical" evidence="7">
    <location>
        <begin position="68"/>
        <end position="92"/>
    </location>
</feature>
<feature type="transmembrane region" description="Helical" evidence="7">
    <location>
        <begin position="240"/>
        <end position="261"/>
    </location>
</feature>
<dbReference type="EMBL" id="BMHE01000038">
    <property type="protein sequence ID" value="GGA00588.1"/>
    <property type="molecule type" value="Genomic_DNA"/>
</dbReference>
<dbReference type="InterPro" id="IPR000515">
    <property type="entry name" value="MetI-like"/>
</dbReference>
<sequence>MMKILRLSLFHVVMTAFCIVWIYPFLWMVSASFKTQSEFFSNGLRLIPNSFQMGNLVRAWNEANFERYFINSVVISVSTILIVLLATATCGYVLGRYVFKGKKLVLGVLVASMFVPMEFAIIPIYDLIKHLGLMNNLLGVILAEAGGAHIIFILLFSTFFGQIPKELEEASIMDGCGFFRTFFTIMLPLSKPIVGSVTIMQFIWSWNSFMIPLILTLSSPNLRPLAVGLYALRGENVVDWTGIAAGGTIAILPIIVIFLFLQRYFVDGIAGAVKG</sequence>
<keyword evidence="10" id="KW-1185">Reference proteome</keyword>
<gene>
    <name evidence="9" type="ORF">GCM10008018_53620</name>
</gene>
<accession>A0ABQ1F6A5</accession>
<feature type="transmembrane region" description="Helical" evidence="7">
    <location>
        <begin position="137"/>
        <end position="161"/>
    </location>
</feature>
<comment type="subcellular location">
    <subcellularLocation>
        <location evidence="1 7">Cell membrane</location>
        <topology evidence="1 7">Multi-pass membrane protein</topology>
    </subcellularLocation>
</comment>
<dbReference type="Gene3D" id="1.10.3720.10">
    <property type="entry name" value="MetI-like"/>
    <property type="match status" value="1"/>
</dbReference>
<evidence type="ECO:0000313" key="9">
    <source>
        <dbReference type="EMBL" id="GGA00588.1"/>
    </source>
</evidence>
<dbReference type="PANTHER" id="PTHR43744">
    <property type="entry name" value="ABC TRANSPORTER PERMEASE PROTEIN MG189-RELATED-RELATED"/>
    <property type="match status" value="1"/>
</dbReference>
<evidence type="ECO:0000256" key="1">
    <source>
        <dbReference type="ARBA" id="ARBA00004651"/>
    </source>
</evidence>
<feature type="domain" description="ABC transmembrane type-1" evidence="8">
    <location>
        <begin position="69"/>
        <end position="261"/>
    </location>
</feature>
<dbReference type="CDD" id="cd06261">
    <property type="entry name" value="TM_PBP2"/>
    <property type="match status" value="1"/>
</dbReference>
<keyword evidence="4 7" id="KW-0812">Transmembrane</keyword>
<comment type="similarity">
    <text evidence="7">Belongs to the binding-protein-dependent transport system permease family.</text>
</comment>
<dbReference type="InterPro" id="IPR035906">
    <property type="entry name" value="MetI-like_sf"/>
</dbReference>
<evidence type="ECO:0000256" key="7">
    <source>
        <dbReference type="RuleBase" id="RU363032"/>
    </source>
</evidence>
<feature type="transmembrane region" description="Helical" evidence="7">
    <location>
        <begin position="182"/>
        <end position="204"/>
    </location>
</feature>
<evidence type="ECO:0000256" key="3">
    <source>
        <dbReference type="ARBA" id="ARBA00022475"/>
    </source>
</evidence>
<dbReference type="Pfam" id="PF00528">
    <property type="entry name" value="BPD_transp_1"/>
    <property type="match status" value="1"/>
</dbReference>
<reference evidence="10" key="1">
    <citation type="journal article" date="2019" name="Int. J. Syst. Evol. Microbiol.">
        <title>The Global Catalogue of Microorganisms (GCM) 10K type strain sequencing project: providing services to taxonomists for standard genome sequencing and annotation.</title>
        <authorList>
            <consortium name="The Broad Institute Genomics Platform"/>
            <consortium name="The Broad Institute Genome Sequencing Center for Infectious Disease"/>
            <person name="Wu L."/>
            <person name="Ma J."/>
        </authorList>
    </citation>
    <scope>NUCLEOTIDE SEQUENCE [LARGE SCALE GENOMIC DNA]</scope>
    <source>
        <strain evidence="10">CGMCC 1.15043</strain>
    </source>
</reference>
<dbReference type="PROSITE" id="PS50928">
    <property type="entry name" value="ABC_TM1"/>
    <property type="match status" value="1"/>
</dbReference>
<dbReference type="RefSeq" id="WP_229757851.1">
    <property type="nucleotide sequence ID" value="NZ_BMHE01000038.1"/>
</dbReference>
<name>A0ABQ1F6A5_9BACL</name>
<feature type="transmembrane region" description="Helical" evidence="7">
    <location>
        <begin position="7"/>
        <end position="29"/>
    </location>
</feature>
<evidence type="ECO:0000256" key="4">
    <source>
        <dbReference type="ARBA" id="ARBA00022692"/>
    </source>
</evidence>
<evidence type="ECO:0000313" key="10">
    <source>
        <dbReference type="Proteomes" id="UP000615455"/>
    </source>
</evidence>
<evidence type="ECO:0000256" key="2">
    <source>
        <dbReference type="ARBA" id="ARBA00022448"/>
    </source>
</evidence>
<organism evidence="9 10">
    <name type="scientific">Paenibacillus marchantiophytorum</name>
    <dbReference type="NCBI Taxonomy" id="1619310"/>
    <lineage>
        <taxon>Bacteria</taxon>
        <taxon>Bacillati</taxon>
        <taxon>Bacillota</taxon>
        <taxon>Bacilli</taxon>
        <taxon>Bacillales</taxon>
        <taxon>Paenibacillaceae</taxon>
        <taxon>Paenibacillus</taxon>
    </lineage>
</organism>
<keyword evidence="6 7" id="KW-0472">Membrane</keyword>
<keyword evidence="5 7" id="KW-1133">Transmembrane helix</keyword>
<protein>
    <submittedName>
        <fullName evidence="9">Sugar ABC transporter permease</fullName>
    </submittedName>
</protein>
<feature type="transmembrane region" description="Helical" evidence="7">
    <location>
        <begin position="104"/>
        <end position="125"/>
    </location>
</feature>
<proteinExistence type="inferred from homology"/>
<dbReference type="SUPFAM" id="SSF161098">
    <property type="entry name" value="MetI-like"/>
    <property type="match status" value="1"/>
</dbReference>